<dbReference type="RefSeq" id="WP_136550025.1">
    <property type="nucleotide sequence ID" value="NZ_CP031093.1"/>
</dbReference>
<dbReference type="Pfam" id="PF00990">
    <property type="entry name" value="GGDEF"/>
    <property type="match status" value="1"/>
</dbReference>
<protein>
    <submittedName>
        <fullName evidence="4">EAL domain-containing protein</fullName>
    </submittedName>
</protein>
<evidence type="ECO:0000256" key="1">
    <source>
        <dbReference type="SAM" id="Phobius"/>
    </source>
</evidence>
<dbReference type="PROSITE" id="PS50887">
    <property type="entry name" value="GGDEF"/>
    <property type="match status" value="1"/>
</dbReference>
<dbReference type="InterPro" id="IPR011623">
    <property type="entry name" value="7TMR_DISM_rcpt_extracell_dom1"/>
</dbReference>
<dbReference type="InterPro" id="IPR043128">
    <property type="entry name" value="Rev_trsase/Diguanyl_cyclase"/>
</dbReference>
<dbReference type="Proteomes" id="UP000298049">
    <property type="component" value="Chromosome"/>
</dbReference>
<sequence length="880" mass="98858">MPRHILRHSSHPGPCCRIGPETKNKKPVHYLLLFLIVVAGFTLAESAPARVQEHGTEPVIRYLHMPAGQPVALDSPGWTSLDGKSPNFGYQPEGVHWFRFALTGNRTGLEQKLVEISYPHLDYVTFSLFTDDRLVQSYQTGDRWPFEHRPVAHPSFLFPITLEPEKHYEVLLSVQTQGTVQVPLQIRNILDLFEETLGSEQAHAVYYGILIVIILFNLFVFLALRERVYLYYCLCTFGYLFLVATLRGITYPLLWPHSPWLQNQAMLVAIPMALLFSAIFVRAFLKLPETSPVMNRVAKAMIFAALAGLAGAFVLDYNASIRFSVALAIPGCVLLLLAGPIEWYRGNQAARLYALAWGLLTLGCFITAVHKYGWLPTNALTEYGIQIGSAMEAILLSIALAQRLFNDRQERMAAQEARLREHAERRRAELKLMHQALHHPITGLPNRGCYEMLVKDLTQHRENRRYAVGVIQLLDYTTLHKTLGHNNTDRLIAKAAQRFNRILGEIPGVEIIEQSEHERFYLATLEMSAFAFVLDASTAEQTKEKLDRCLNRLREPFQYLGMELSLAPACGLAIFPDHGTDIGNLIRQAYIAQETANGPGHSLAFYLSDEDPYSAHRLTIGTELKRALATNELALYYQPKLRLSDMQVVGVEALIRWPRRETEVSAEALIAVAEQTGLIKPLTRWVLTQALSARGKLQAAGYDVTVSVNISPNNLREPDLAEFIQALMRVNPSHQGKILLELTETSVMLDPANSLRVLQALVDAGIPISIDDFGSGYSSLSYIKRLPASEIKIDRSLVTELCHQPDDRVIVNTTIGMCHSLGYHVVAEGVEDIETQTLLHRMGCDQIQGYILTRPVPLAQLFEWLAKRSGQTRSRRADSF</sequence>
<reference evidence="4 5" key="1">
    <citation type="submission" date="2018-07" db="EMBL/GenBank/DDBJ databases">
        <title>Marsedoiliclastica nanhaica gen. nov. sp. nov., a novel marine hydrocarbonoclastic bacterium isolated from an in-situ enriched hydrocarbon-degrading consortium in deep-sea sediment.</title>
        <authorList>
            <person name="Dong C."/>
            <person name="Ma T."/>
            <person name="Liu R."/>
            <person name="Shao Z."/>
        </authorList>
    </citation>
    <scope>NUCLEOTIDE SEQUENCE [LARGE SCALE GENOMIC DNA]</scope>
    <source>
        <strain evidence="5">soil36-7</strain>
    </source>
</reference>
<dbReference type="InterPro" id="IPR001633">
    <property type="entry name" value="EAL_dom"/>
</dbReference>
<dbReference type="InterPro" id="IPR029787">
    <property type="entry name" value="Nucleotide_cyclase"/>
</dbReference>
<dbReference type="AlphaFoldDB" id="A0A4P7XKA8"/>
<dbReference type="KEGG" id="hmi:soil367_16020"/>
<dbReference type="SUPFAM" id="SSF55073">
    <property type="entry name" value="Nucleotide cyclase"/>
    <property type="match status" value="1"/>
</dbReference>
<dbReference type="Gene3D" id="2.60.40.2380">
    <property type="match status" value="1"/>
</dbReference>
<accession>A0A4P7XKA8</accession>
<dbReference type="InterPro" id="IPR011622">
    <property type="entry name" value="7TMR_DISM_rcpt_extracell_dom2"/>
</dbReference>
<dbReference type="SUPFAM" id="SSF141868">
    <property type="entry name" value="EAL domain-like"/>
    <property type="match status" value="1"/>
</dbReference>
<dbReference type="Pfam" id="PF07695">
    <property type="entry name" value="7TMR-DISM_7TM"/>
    <property type="match status" value="1"/>
</dbReference>
<feature type="domain" description="GGDEF" evidence="3">
    <location>
        <begin position="464"/>
        <end position="609"/>
    </location>
</feature>
<dbReference type="Gene3D" id="3.20.20.450">
    <property type="entry name" value="EAL domain"/>
    <property type="match status" value="1"/>
</dbReference>
<evidence type="ECO:0000313" key="4">
    <source>
        <dbReference type="EMBL" id="QCF27315.1"/>
    </source>
</evidence>
<dbReference type="InterPro" id="IPR035919">
    <property type="entry name" value="EAL_sf"/>
</dbReference>
<dbReference type="SMART" id="SM00267">
    <property type="entry name" value="GGDEF"/>
    <property type="match status" value="1"/>
</dbReference>
<feature type="domain" description="EAL" evidence="2">
    <location>
        <begin position="617"/>
        <end position="869"/>
    </location>
</feature>
<keyword evidence="1" id="KW-0812">Transmembrane</keyword>
<feature type="transmembrane region" description="Helical" evidence="1">
    <location>
        <begin position="352"/>
        <end position="373"/>
    </location>
</feature>
<feature type="transmembrane region" description="Helical" evidence="1">
    <location>
        <begin position="266"/>
        <end position="285"/>
    </location>
</feature>
<evidence type="ECO:0000259" key="2">
    <source>
        <dbReference type="PROSITE" id="PS50883"/>
    </source>
</evidence>
<feature type="transmembrane region" description="Helical" evidence="1">
    <location>
        <begin position="321"/>
        <end position="340"/>
    </location>
</feature>
<dbReference type="PANTHER" id="PTHR33121:SF71">
    <property type="entry name" value="OXYGEN SENSOR PROTEIN DOSP"/>
    <property type="match status" value="1"/>
</dbReference>
<feature type="transmembrane region" description="Helical" evidence="1">
    <location>
        <begin position="297"/>
        <end position="315"/>
    </location>
</feature>
<dbReference type="InterPro" id="IPR000160">
    <property type="entry name" value="GGDEF_dom"/>
</dbReference>
<keyword evidence="5" id="KW-1185">Reference proteome</keyword>
<dbReference type="OrthoDB" id="6279314at2"/>
<name>A0A4P7XKA8_9ALTE</name>
<dbReference type="Gene3D" id="3.30.70.270">
    <property type="match status" value="1"/>
</dbReference>
<keyword evidence="1" id="KW-0472">Membrane</keyword>
<dbReference type="Pfam" id="PF07696">
    <property type="entry name" value="7TMR-DISMED2"/>
    <property type="match status" value="1"/>
</dbReference>
<keyword evidence="1" id="KW-1133">Transmembrane helix</keyword>
<dbReference type="PROSITE" id="PS50883">
    <property type="entry name" value="EAL"/>
    <property type="match status" value="1"/>
</dbReference>
<organism evidence="4 5">
    <name type="scientific">Hydrocarboniclastica marina</name>
    <dbReference type="NCBI Taxonomy" id="2259620"/>
    <lineage>
        <taxon>Bacteria</taxon>
        <taxon>Pseudomonadati</taxon>
        <taxon>Pseudomonadota</taxon>
        <taxon>Gammaproteobacteria</taxon>
        <taxon>Alteromonadales</taxon>
        <taxon>Alteromonadaceae</taxon>
        <taxon>Hydrocarboniclastica</taxon>
    </lineage>
</organism>
<evidence type="ECO:0000259" key="3">
    <source>
        <dbReference type="PROSITE" id="PS50887"/>
    </source>
</evidence>
<dbReference type="SMART" id="SM00052">
    <property type="entry name" value="EAL"/>
    <property type="match status" value="1"/>
</dbReference>
<dbReference type="CDD" id="cd01948">
    <property type="entry name" value="EAL"/>
    <property type="match status" value="1"/>
</dbReference>
<gene>
    <name evidence="4" type="ORF">soil367_16020</name>
</gene>
<dbReference type="GO" id="GO:0071111">
    <property type="term" value="F:cyclic-guanylate-specific phosphodiesterase activity"/>
    <property type="evidence" value="ECO:0007669"/>
    <property type="project" value="InterPro"/>
</dbReference>
<proteinExistence type="predicted"/>
<dbReference type="EMBL" id="CP031093">
    <property type="protein sequence ID" value="QCF27315.1"/>
    <property type="molecule type" value="Genomic_DNA"/>
</dbReference>
<evidence type="ECO:0000313" key="5">
    <source>
        <dbReference type="Proteomes" id="UP000298049"/>
    </source>
</evidence>
<dbReference type="PANTHER" id="PTHR33121">
    <property type="entry name" value="CYCLIC DI-GMP PHOSPHODIESTERASE PDEF"/>
    <property type="match status" value="1"/>
</dbReference>
<feature type="transmembrane region" description="Helical" evidence="1">
    <location>
        <begin position="204"/>
        <end position="224"/>
    </location>
</feature>
<dbReference type="Pfam" id="PF00563">
    <property type="entry name" value="EAL"/>
    <property type="match status" value="1"/>
</dbReference>
<dbReference type="InterPro" id="IPR050706">
    <property type="entry name" value="Cyclic-di-GMP_PDE-like"/>
</dbReference>
<feature type="transmembrane region" description="Helical" evidence="1">
    <location>
        <begin position="231"/>
        <end position="254"/>
    </location>
</feature>